<evidence type="ECO:0000313" key="5">
    <source>
        <dbReference type="Proteomes" id="UP000031523"/>
    </source>
</evidence>
<dbReference type="SUPFAM" id="SSF52768">
    <property type="entry name" value="Arginase/deacetylase"/>
    <property type="match status" value="1"/>
</dbReference>
<dbReference type="PANTHER" id="PTHR11358">
    <property type="entry name" value="ARGINASE/AGMATINASE"/>
    <property type="match status" value="1"/>
</dbReference>
<sequence>MGQALPSNTSVTAFCGIPLVSGDLPSGTAAAVLGAGSSLGSAHDGSENGPFFLRILSKVHTWAADDPGVFTLRHGRNALRGIADLGDLDFTGMQLSQALDTIADAVRALPTDVAPCVIGGDHSITLPVVRVLAERRTEPFLVVQFDHHLDLQIWEGAPNDPRAKREPVFNTNVMSHVSDLVGPGRLIQVGVSPFATVEARSLDAMRTFLDATGRQLCLTDPELHDPALFRAAIGQGHDIYLSLDIDVLQRAEMSSTGYPAEIGLSTHTLLRLIDLVLDGNRLIGFDLVEFAANRSDRSDGTLSDAGRATAVFLHVLSWISRQAGEKSDKRSETCQAR</sequence>
<dbReference type="InterPro" id="IPR006035">
    <property type="entry name" value="Ureohydrolase"/>
</dbReference>
<gene>
    <name evidence="4" type="ORF">SLNWT_7112</name>
</gene>
<evidence type="ECO:0000256" key="3">
    <source>
        <dbReference type="PROSITE-ProRule" id="PRU00742"/>
    </source>
</evidence>
<evidence type="ECO:0000256" key="1">
    <source>
        <dbReference type="ARBA" id="ARBA00022723"/>
    </source>
</evidence>
<proteinExistence type="inferred from homology"/>
<dbReference type="Pfam" id="PF00491">
    <property type="entry name" value="Arginase"/>
    <property type="match status" value="1"/>
</dbReference>
<dbReference type="KEGG" id="sals:SLNWT_7112"/>
<organism evidence="4 5">
    <name type="scientific">Streptomyces albus (strain ATCC 21838 / DSM 41398 / FERM P-419 / JCM 4703 / NBRC 107858)</name>
    <dbReference type="NCBI Taxonomy" id="1081613"/>
    <lineage>
        <taxon>Bacteria</taxon>
        <taxon>Bacillati</taxon>
        <taxon>Actinomycetota</taxon>
        <taxon>Actinomycetes</taxon>
        <taxon>Kitasatosporales</taxon>
        <taxon>Streptomycetaceae</taxon>
        <taxon>Streptomyces</taxon>
    </lineage>
</organism>
<dbReference type="GO" id="GO:0008783">
    <property type="term" value="F:agmatinase activity"/>
    <property type="evidence" value="ECO:0007669"/>
    <property type="project" value="TreeGrafter"/>
</dbReference>
<accession>A0A0B5EXE4</accession>
<name>A0A0B5EXE4_STRA4</name>
<keyword evidence="5" id="KW-1185">Reference proteome</keyword>
<dbReference type="Gene3D" id="3.40.800.10">
    <property type="entry name" value="Ureohydrolase domain"/>
    <property type="match status" value="1"/>
</dbReference>
<dbReference type="AlphaFoldDB" id="A0A0B5EXE4"/>
<dbReference type="EMBL" id="CP010519">
    <property type="protein sequence ID" value="AJE87488.1"/>
    <property type="molecule type" value="Genomic_DNA"/>
</dbReference>
<evidence type="ECO:0000256" key="2">
    <source>
        <dbReference type="ARBA" id="ARBA00022801"/>
    </source>
</evidence>
<keyword evidence="1" id="KW-0479">Metal-binding</keyword>
<dbReference type="PRINTS" id="PR00116">
    <property type="entry name" value="ARGINASE"/>
</dbReference>
<dbReference type="Proteomes" id="UP000031523">
    <property type="component" value="Chromosome"/>
</dbReference>
<dbReference type="GO" id="GO:0033389">
    <property type="term" value="P:putrescine biosynthetic process from arginine, via agmatine"/>
    <property type="evidence" value="ECO:0007669"/>
    <property type="project" value="TreeGrafter"/>
</dbReference>
<dbReference type="GO" id="GO:0046872">
    <property type="term" value="F:metal ion binding"/>
    <property type="evidence" value="ECO:0007669"/>
    <property type="project" value="UniProtKB-KW"/>
</dbReference>
<dbReference type="InterPro" id="IPR023696">
    <property type="entry name" value="Ureohydrolase_dom_sf"/>
</dbReference>
<reference evidence="4 5" key="1">
    <citation type="submission" date="2015-01" db="EMBL/GenBank/DDBJ databases">
        <title>Enhanced salinomycin production by adjusting the supply of polyketide extender units in Streptomyce albus DSM 41398.</title>
        <authorList>
            <person name="Lu C."/>
        </authorList>
    </citation>
    <scope>NUCLEOTIDE SEQUENCE [LARGE SCALE GENOMIC DNA]</scope>
    <source>
        <strain evidence="5">ATCC 21838 / DSM 41398 / FERM P-419 / JCM 4703 / NBRC 107858</strain>
    </source>
</reference>
<dbReference type="PROSITE" id="PS51409">
    <property type="entry name" value="ARGINASE_2"/>
    <property type="match status" value="1"/>
</dbReference>
<comment type="similarity">
    <text evidence="3">Belongs to the arginase family.</text>
</comment>
<dbReference type="PANTHER" id="PTHR11358:SF26">
    <property type="entry name" value="GUANIDINO ACID HYDROLASE, MITOCHONDRIAL"/>
    <property type="match status" value="1"/>
</dbReference>
<keyword evidence="2 4" id="KW-0378">Hydrolase</keyword>
<evidence type="ECO:0000313" key="4">
    <source>
        <dbReference type="EMBL" id="AJE87488.1"/>
    </source>
</evidence>
<protein>
    <submittedName>
        <fullName evidence="4">Putative arginase-related hydrolase</fullName>
    </submittedName>
</protein>